<sequence>MDTSRAKQPYFGLKGKWLTFWITFACATDMTLFGYDQGVFSGVVISKDYLDVHNLNGHENTNVLSIITSIYTIGCFFGAITAFYIGEVIGRKKTVLVGTVIMTIGAILQTSSFSVPHMIVARIITGIGNGINTATAPVWQTETSKVHNRGKLVMLEMGLNIFGFSLSNWVNYGMSFVGGSIGWRLPLSLQLVFCLILFTTVPWLPESPRWLLAHGRETEASKILADLEDKPLDDPYVIAEREEIIYGIEYERQNAINWGDLLRGRGKAGTKTIRRLLLGAGTQAMQQFGGINIMSYYLPTVLIESVKLDDSMARLIAACASVAYLFAALAAAPLVEKCGRRIMMIVSTVVQLLCFLLVTILLYFAEKPGYLHQVEVAEASVVWFIIYYMGFGLGMLGIPWLYPTEINSLPMRTKGAAVATMTNWITNFVVVEITPIGIQTLGWKFYIIWVVTNALFLPIIWLFYPETANRTLEDLDAFYRDNPPLVLHRDRDSTSVRRPERFIQAQGRDIEEAAENLRRRGSIMVHDGGEKSVSD</sequence>
<proteinExistence type="predicted"/>
<keyword evidence="2" id="KW-1185">Reference proteome</keyword>
<accession>A0ACB9Z6W3</accession>
<comment type="caution">
    <text evidence="1">The sequence shown here is derived from an EMBL/GenBank/DDBJ whole genome shotgun (WGS) entry which is preliminary data.</text>
</comment>
<name>A0ACB9Z6W3_9PEZI</name>
<dbReference type="EMBL" id="MU393447">
    <property type="protein sequence ID" value="KAI4867442.1"/>
    <property type="molecule type" value="Genomic_DNA"/>
</dbReference>
<gene>
    <name evidence="1" type="ORF">F4820DRAFT_413626</name>
</gene>
<evidence type="ECO:0000313" key="2">
    <source>
        <dbReference type="Proteomes" id="UP001497700"/>
    </source>
</evidence>
<protein>
    <submittedName>
        <fullName evidence="1">General substrate transporter</fullName>
    </submittedName>
</protein>
<organism evidence="1 2">
    <name type="scientific">Hypoxylon rubiginosum</name>
    <dbReference type="NCBI Taxonomy" id="110542"/>
    <lineage>
        <taxon>Eukaryota</taxon>
        <taxon>Fungi</taxon>
        <taxon>Dikarya</taxon>
        <taxon>Ascomycota</taxon>
        <taxon>Pezizomycotina</taxon>
        <taxon>Sordariomycetes</taxon>
        <taxon>Xylariomycetidae</taxon>
        <taxon>Xylariales</taxon>
        <taxon>Hypoxylaceae</taxon>
        <taxon>Hypoxylon</taxon>
    </lineage>
</organism>
<dbReference type="Proteomes" id="UP001497700">
    <property type="component" value="Unassembled WGS sequence"/>
</dbReference>
<evidence type="ECO:0000313" key="1">
    <source>
        <dbReference type="EMBL" id="KAI4867442.1"/>
    </source>
</evidence>
<reference evidence="1 2" key="1">
    <citation type="journal article" date="2022" name="New Phytol.">
        <title>Ecological generalism drives hyperdiversity of secondary metabolite gene clusters in xylarialean endophytes.</title>
        <authorList>
            <person name="Franco M.E.E."/>
            <person name="Wisecaver J.H."/>
            <person name="Arnold A.E."/>
            <person name="Ju Y.M."/>
            <person name="Slot J.C."/>
            <person name="Ahrendt S."/>
            <person name="Moore L.P."/>
            <person name="Eastman K.E."/>
            <person name="Scott K."/>
            <person name="Konkel Z."/>
            <person name="Mondo S.J."/>
            <person name="Kuo A."/>
            <person name="Hayes R.D."/>
            <person name="Haridas S."/>
            <person name="Andreopoulos B."/>
            <person name="Riley R."/>
            <person name="LaButti K."/>
            <person name="Pangilinan J."/>
            <person name="Lipzen A."/>
            <person name="Amirebrahimi M."/>
            <person name="Yan J."/>
            <person name="Adam C."/>
            <person name="Keymanesh K."/>
            <person name="Ng V."/>
            <person name="Louie K."/>
            <person name="Northen T."/>
            <person name="Drula E."/>
            <person name="Henrissat B."/>
            <person name="Hsieh H.M."/>
            <person name="Youens-Clark K."/>
            <person name="Lutzoni F."/>
            <person name="Miadlikowska J."/>
            <person name="Eastwood D.C."/>
            <person name="Hamelin R.C."/>
            <person name="Grigoriev I.V."/>
            <person name="U'Ren J.M."/>
        </authorList>
    </citation>
    <scope>NUCLEOTIDE SEQUENCE [LARGE SCALE GENOMIC DNA]</scope>
    <source>
        <strain evidence="1 2">CBS 119005</strain>
    </source>
</reference>